<dbReference type="CDD" id="cd03352">
    <property type="entry name" value="LbH_LpxD"/>
    <property type="match status" value="1"/>
</dbReference>
<feature type="domain" description="UDP-3-O-[3-hydroxymyristoyl] glucosamine N-acyltransferase non-repeat region" evidence="8">
    <location>
        <begin position="23"/>
        <end position="89"/>
    </location>
</feature>
<comment type="similarity">
    <text evidence="7">Belongs to the transferase hexapeptide repeat family. LpxD subfamily.</text>
</comment>
<dbReference type="GO" id="GO:0016410">
    <property type="term" value="F:N-acyltransferase activity"/>
    <property type="evidence" value="ECO:0007669"/>
    <property type="project" value="InterPro"/>
</dbReference>
<dbReference type="PANTHER" id="PTHR43378:SF2">
    <property type="entry name" value="UDP-3-O-ACYLGLUCOSAMINE N-ACYLTRANSFERASE 1, MITOCHONDRIAL-RELATED"/>
    <property type="match status" value="1"/>
</dbReference>
<comment type="pathway">
    <text evidence="7">Bacterial outer membrane biogenesis; LPS lipid A biosynthesis.</text>
</comment>
<protein>
    <recommendedName>
        <fullName evidence="7">UDP-3-O-acylglucosamine N-acyltransferase</fullName>
        <ecNumber evidence="7">2.3.1.191</ecNumber>
    </recommendedName>
</protein>
<comment type="catalytic activity">
    <reaction evidence="7">
        <text>a UDP-3-O-[(3R)-3-hydroxyacyl]-alpha-D-glucosamine + a (3R)-hydroxyacyl-[ACP] = a UDP-2-N,3-O-bis[(3R)-3-hydroxyacyl]-alpha-D-glucosamine + holo-[ACP] + H(+)</text>
        <dbReference type="Rhea" id="RHEA:53836"/>
        <dbReference type="Rhea" id="RHEA-COMP:9685"/>
        <dbReference type="Rhea" id="RHEA-COMP:9945"/>
        <dbReference type="ChEBI" id="CHEBI:15378"/>
        <dbReference type="ChEBI" id="CHEBI:64479"/>
        <dbReference type="ChEBI" id="CHEBI:78827"/>
        <dbReference type="ChEBI" id="CHEBI:137740"/>
        <dbReference type="ChEBI" id="CHEBI:137748"/>
        <dbReference type="EC" id="2.3.1.191"/>
    </reaction>
</comment>
<dbReference type="Pfam" id="PF25087">
    <property type="entry name" value="GMPPB_C"/>
    <property type="match status" value="1"/>
</dbReference>
<dbReference type="RefSeq" id="WP_146269449.1">
    <property type="nucleotide sequence ID" value="NZ_VOEI01000001.1"/>
</dbReference>
<feature type="active site" description="Proton acceptor" evidence="7">
    <location>
        <position position="241"/>
    </location>
</feature>
<dbReference type="HAMAP" id="MF_00523">
    <property type="entry name" value="LpxD"/>
    <property type="match status" value="1"/>
</dbReference>
<gene>
    <name evidence="7 10" type="primary">lpxD</name>
    <name evidence="10" type="ORF">FPZ42_05470</name>
</gene>
<evidence type="ECO:0000256" key="2">
    <source>
        <dbReference type="ARBA" id="ARBA00022556"/>
    </source>
</evidence>
<dbReference type="Gene3D" id="2.160.10.10">
    <property type="entry name" value="Hexapeptide repeat proteins"/>
    <property type="match status" value="1"/>
</dbReference>
<dbReference type="GO" id="GO:0016020">
    <property type="term" value="C:membrane"/>
    <property type="evidence" value="ECO:0007669"/>
    <property type="project" value="GOC"/>
</dbReference>
<dbReference type="UniPathway" id="UPA00973"/>
<dbReference type="InterPro" id="IPR001451">
    <property type="entry name" value="Hexapep"/>
</dbReference>
<dbReference type="PANTHER" id="PTHR43378">
    <property type="entry name" value="UDP-3-O-ACYLGLUCOSAMINE N-ACYLTRANSFERASE"/>
    <property type="match status" value="1"/>
</dbReference>
<keyword evidence="3 7" id="KW-0808">Transferase</keyword>
<dbReference type="Proteomes" id="UP000318010">
    <property type="component" value="Unassembled WGS sequence"/>
</dbReference>
<dbReference type="OrthoDB" id="9784739at2"/>
<evidence type="ECO:0000256" key="4">
    <source>
        <dbReference type="ARBA" id="ARBA00022737"/>
    </source>
</evidence>
<dbReference type="NCBIfam" id="NF002060">
    <property type="entry name" value="PRK00892.1"/>
    <property type="match status" value="1"/>
</dbReference>
<evidence type="ECO:0000313" key="11">
    <source>
        <dbReference type="Proteomes" id="UP000318010"/>
    </source>
</evidence>
<comment type="subunit">
    <text evidence="7">Homotrimer.</text>
</comment>
<name>A0A563UBG2_9SPHI</name>
<dbReference type="AlphaFoldDB" id="A0A563UBG2"/>
<dbReference type="NCBIfam" id="TIGR01853">
    <property type="entry name" value="lipid_A_lpxD"/>
    <property type="match status" value="1"/>
</dbReference>
<comment type="function">
    <text evidence="7">Catalyzes the N-acylation of UDP-3-O-acylglucosamine using 3-hydroxyacyl-ACP as the acyl donor. Is involved in the biosynthesis of lipid A, a phosphorylated glycolipid that anchors the lipopolysaccharide to the outer membrane of the cell.</text>
</comment>
<evidence type="ECO:0000313" key="10">
    <source>
        <dbReference type="EMBL" id="TWR28656.1"/>
    </source>
</evidence>
<keyword evidence="5 7" id="KW-0443">Lipid metabolism</keyword>
<dbReference type="InterPro" id="IPR011004">
    <property type="entry name" value="Trimer_LpxA-like_sf"/>
</dbReference>
<accession>A0A563UBG2</accession>
<keyword evidence="11" id="KW-1185">Reference proteome</keyword>
<proteinExistence type="inferred from homology"/>
<dbReference type="InterPro" id="IPR020573">
    <property type="entry name" value="UDP_GlcNAc_AcTrfase_non-rep"/>
</dbReference>
<dbReference type="Pfam" id="PF04613">
    <property type="entry name" value="LpxD"/>
    <property type="match status" value="1"/>
</dbReference>
<dbReference type="GO" id="GO:0009245">
    <property type="term" value="P:lipid A biosynthetic process"/>
    <property type="evidence" value="ECO:0007669"/>
    <property type="project" value="UniProtKB-UniRule"/>
</dbReference>
<dbReference type="EC" id="2.3.1.191" evidence="7"/>
<dbReference type="InterPro" id="IPR056729">
    <property type="entry name" value="GMPPB_C"/>
</dbReference>
<dbReference type="SUPFAM" id="SSF51161">
    <property type="entry name" value="Trimeric LpxA-like enzymes"/>
    <property type="match status" value="1"/>
</dbReference>
<keyword evidence="2 7" id="KW-0441">Lipid A biosynthesis</keyword>
<evidence type="ECO:0000256" key="6">
    <source>
        <dbReference type="ARBA" id="ARBA00023315"/>
    </source>
</evidence>
<keyword evidence="4 7" id="KW-0677">Repeat</keyword>
<organism evidence="10 11">
    <name type="scientific">Mucilaginibacter achroorhodeus</name>
    <dbReference type="NCBI Taxonomy" id="2599294"/>
    <lineage>
        <taxon>Bacteria</taxon>
        <taxon>Pseudomonadati</taxon>
        <taxon>Bacteroidota</taxon>
        <taxon>Sphingobacteriia</taxon>
        <taxon>Sphingobacteriales</taxon>
        <taxon>Sphingobacteriaceae</taxon>
        <taxon>Mucilaginibacter</taxon>
    </lineage>
</organism>
<evidence type="ECO:0000256" key="7">
    <source>
        <dbReference type="HAMAP-Rule" id="MF_00523"/>
    </source>
</evidence>
<keyword evidence="1 7" id="KW-0444">Lipid biosynthesis</keyword>
<evidence type="ECO:0000259" key="8">
    <source>
        <dbReference type="Pfam" id="PF04613"/>
    </source>
</evidence>
<comment type="caution">
    <text evidence="10">The sequence shown here is derived from an EMBL/GenBank/DDBJ whole genome shotgun (WGS) entry which is preliminary data.</text>
</comment>
<evidence type="ECO:0000256" key="1">
    <source>
        <dbReference type="ARBA" id="ARBA00022516"/>
    </source>
</evidence>
<dbReference type="Gene3D" id="3.40.1390.10">
    <property type="entry name" value="MurE/MurF, N-terminal domain"/>
    <property type="match status" value="1"/>
</dbReference>
<evidence type="ECO:0000256" key="3">
    <source>
        <dbReference type="ARBA" id="ARBA00022679"/>
    </source>
</evidence>
<evidence type="ECO:0000259" key="9">
    <source>
        <dbReference type="Pfam" id="PF25087"/>
    </source>
</evidence>
<evidence type="ECO:0000256" key="5">
    <source>
        <dbReference type="ARBA" id="ARBA00023098"/>
    </source>
</evidence>
<dbReference type="EMBL" id="VOEI01000001">
    <property type="protein sequence ID" value="TWR28656.1"/>
    <property type="molecule type" value="Genomic_DNA"/>
</dbReference>
<dbReference type="Pfam" id="PF14602">
    <property type="entry name" value="Hexapep_2"/>
    <property type="match status" value="1"/>
</dbReference>
<reference evidence="10 11" key="1">
    <citation type="submission" date="2019-07" db="EMBL/GenBank/DDBJ databases">
        <authorList>
            <person name="Kim J."/>
        </authorList>
    </citation>
    <scope>NUCLEOTIDE SEQUENCE [LARGE SCALE GENOMIC DNA]</scope>
    <source>
        <strain evidence="10 11">MJ1a</strain>
    </source>
</reference>
<feature type="domain" description="Mannose-1-phosphate guanyltransferase C-terminal" evidence="9">
    <location>
        <begin position="102"/>
        <end position="182"/>
    </location>
</feature>
<sequence>MQFTAKDIAALLNGTVEGDELVAVDQLAKIEEAQKGSLSFLANPKYEQFLYSTNASIVIVNNTQQLTGPVGATLIRVENAYSAFTLLLEKYNTFKLYKEGIEQPSFIHESATIGENPYIGAFAYIGQGVKTGKNCKIYPNCYIADNVTLGDNVTLFPGVVVYFDCVIGSNVIIHSGAVIGSDGFGFAPNGDGSYTKIAQIGNVIIEDNVEIGSNTTIDRATMGSTIIRRGAKIDNLIMIAHNVEIGSHTVMAAQSGISGSTKIGSRVVIGGQVGFAGHLNIADGSQFGAQTGINHTIKEENKQWGGSPHLPYKDYLRAHVNIRRLPDLELRVRELEKMIKDLKKDVQ</sequence>
<dbReference type="GO" id="GO:0103118">
    <property type="term" value="F:UDP-3-O-[(3R)-3-hydroxyacyl]-glucosamine N-acyltransferase activity"/>
    <property type="evidence" value="ECO:0007669"/>
    <property type="project" value="UniProtKB-EC"/>
</dbReference>
<keyword evidence="6 7" id="KW-0012">Acyltransferase</keyword>
<dbReference type="InterPro" id="IPR007691">
    <property type="entry name" value="LpxD"/>
</dbReference>